<evidence type="ECO:0000259" key="10">
    <source>
        <dbReference type="Pfam" id="PF12323"/>
    </source>
</evidence>
<keyword evidence="3" id="KW-0479">Metal-binding</keyword>
<dbReference type="InterPro" id="IPR021027">
    <property type="entry name" value="Transposase_put_HTH"/>
</dbReference>
<sequence length="481" mass="52933">MRNATFSSSRHTNSYQGDGKGAVMQVVQAYRFALDPTPAQASALATHCGAARVAFNWGLAVVKANLGQRAAERSYGIPEEWLTPPSPWSMYALRKAWNQVKDSVAPWWRECSKEAFACGLERLAAALKNWSDSTKGKRKGRRMGFPSFRSKRRSAPSVRFTTGAIRLHGRTHVVLPRLGRIKTHESTRKLARHIEAGTATIASATVRKEAGRWFVSFSVRLRRPERTPARPDAVVGVDLGIATLAVFSDDRPPIANPHHLAGAAKRLRRLSRTVSRRIGPDRRSGRRPSRRWLRANAARNRAHHRVAALRRDAIHRLTTDLARTYGTIVVEDLHVAAMVKNRRLARAISDAGFGEIRRQLGYKTVWNGGRLVVADRWFPSSKMCSACGVARAKLPLSARTFRCEACGLTLDRDRNAALNLASLVQHVAGSGSETQNGRGADRETPPGGAGGREASIPRRATGQDGDLHPAMGESLRIAEIQ</sequence>
<dbReference type="GO" id="GO:0032196">
    <property type="term" value="P:transposition"/>
    <property type="evidence" value="ECO:0007669"/>
    <property type="project" value="UniProtKB-KW"/>
</dbReference>
<evidence type="ECO:0000256" key="5">
    <source>
        <dbReference type="ARBA" id="ARBA00023125"/>
    </source>
</evidence>
<accession>A0A2W2E2P3</accession>
<evidence type="ECO:0000256" key="1">
    <source>
        <dbReference type="ARBA" id="ARBA00008761"/>
    </source>
</evidence>
<proteinExistence type="inferred from homology"/>
<feature type="domain" description="Transposase putative helix-turn-helix" evidence="10">
    <location>
        <begin position="24"/>
        <end position="65"/>
    </location>
</feature>
<dbReference type="OrthoDB" id="6230307at2"/>
<dbReference type="NCBIfam" id="NF040570">
    <property type="entry name" value="guided_TnpB"/>
    <property type="match status" value="1"/>
</dbReference>
<dbReference type="InterPro" id="IPR001959">
    <property type="entry name" value="Transposase"/>
</dbReference>
<reference evidence="11 12" key="1">
    <citation type="submission" date="2018-01" db="EMBL/GenBank/DDBJ databases">
        <title>Draft genome sequence of Nonomuraea sp. KC333.</title>
        <authorList>
            <person name="Sahin N."/>
            <person name="Saygin H."/>
            <person name="Ay H."/>
        </authorList>
    </citation>
    <scope>NUCLEOTIDE SEQUENCE [LARGE SCALE GENOMIC DNA]</scope>
    <source>
        <strain evidence="11 12">KC333</strain>
    </source>
</reference>
<comment type="caution">
    <text evidence="11">The sequence shown here is derived from an EMBL/GenBank/DDBJ whole genome shotgun (WGS) entry which is preliminary data.</text>
</comment>
<protein>
    <submittedName>
        <fullName evidence="11">Transposase</fullName>
    </submittedName>
</protein>
<dbReference type="EMBL" id="POUD01000284">
    <property type="protein sequence ID" value="PZG07760.1"/>
    <property type="molecule type" value="Genomic_DNA"/>
</dbReference>
<evidence type="ECO:0000256" key="3">
    <source>
        <dbReference type="ARBA" id="ARBA00022723"/>
    </source>
</evidence>
<dbReference type="GO" id="GO:0006310">
    <property type="term" value="P:DNA recombination"/>
    <property type="evidence" value="ECO:0007669"/>
    <property type="project" value="UniProtKB-KW"/>
</dbReference>
<evidence type="ECO:0000313" key="12">
    <source>
        <dbReference type="Proteomes" id="UP000249304"/>
    </source>
</evidence>
<comment type="similarity">
    <text evidence="1">In the C-terminal section; belongs to the transposase 35 family.</text>
</comment>
<dbReference type="NCBIfam" id="NF038280">
    <property type="entry name" value="IS607_TnpB"/>
    <property type="match status" value="1"/>
</dbReference>
<evidence type="ECO:0000313" key="11">
    <source>
        <dbReference type="EMBL" id="PZG07760.1"/>
    </source>
</evidence>
<feature type="region of interest" description="Disordered" evidence="7">
    <location>
        <begin position="429"/>
        <end position="481"/>
    </location>
</feature>
<dbReference type="Proteomes" id="UP000249304">
    <property type="component" value="Unassembled WGS sequence"/>
</dbReference>
<dbReference type="Pfam" id="PF12323">
    <property type="entry name" value="HTH_OrfB_IS605"/>
    <property type="match status" value="1"/>
</dbReference>
<evidence type="ECO:0000256" key="6">
    <source>
        <dbReference type="ARBA" id="ARBA00023172"/>
    </source>
</evidence>
<dbReference type="AlphaFoldDB" id="A0A2W2E2P3"/>
<name>A0A2W2E2P3_9ACTN</name>
<dbReference type="InterPro" id="IPR010095">
    <property type="entry name" value="Cas12f1-like_TNB"/>
</dbReference>
<feature type="region of interest" description="Disordered" evidence="7">
    <location>
        <begin position="133"/>
        <end position="154"/>
    </location>
</feature>
<dbReference type="GO" id="GO:0003677">
    <property type="term" value="F:DNA binding"/>
    <property type="evidence" value="ECO:0007669"/>
    <property type="project" value="UniProtKB-KW"/>
</dbReference>
<evidence type="ECO:0000256" key="2">
    <source>
        <dbReference type="ARBA" id="ARBA00022578"/>
    </source>
</evidence>
<keyword evidence="4" id="KW-0862">Zinc</keyword>
<feature type="domain" description="Probable transposase IS891/IS1136/IS1341" evidence="8">
    <location>
        <begin position="218"/>
        <end position="341"/>
    </location>
</feature>
<dbReference type="Pfam" id="PF01385">
    <property type="entry name" value="OrfB_IS605"/>
    <property type="match status" value="1"/>
</dbReference>
<keyword evidence="2" id="KW-0815">Transposition</keyword>
<evidence type="ECO:0000259" key="8">
    <source>
        <dbReference type="Pfam" id="PF01385"/>
    </source>
</evidence>
<dbReference type="GO" id="GO:0046872">
    <property type="term" value="F:metal ion binding"/>
    <property type="evidence" value="ECO:0007669"/>
    <property type="project" value="UniProtKB-KW"/>
</dbReference>
<evidence type="ECO:0000259" key="9">
    <source>
        <dbReference type="Pfam" id="PF07282"/>
    </source>
</evidence>
<keyword evidence="5" id="KW-0238">DNA-binding</keyword>
<feature type="domain" description="Cas12f1-like TNB" evidence="9">
    <location>
        <begin position="353"/>
        <end position="420"/>
    </location>
</feature>
<keyword evidence="6" id="KW-0233">DNA recombination</keyword>
<evidence type="ECO:0000256" key="4">
    <source>
        <dbReference type="ARBA" id="ARBA00022833"/>
    </source>
</evidence>
<dbReference type="InterPro" id="IPR053470">
    <property type="entry name" value="RNA-guided_DNA_endonuclease"/>
</dbReference>
<evidence type="ECO:0000256" key="7">
    <source>
        <dbReference type="SAM" id="MobiDB-lite"/>
    </source>
</evidence>
<gene>
    <name evidence="11" type="ORF">C1J01_40075</name>
</gene>
<dbReference type="Pfam" id="PF07282">
    <property type="entry name" value="Cas12f1-like_TNB"/>
    <property type="match status" value="1"/>
</dbReference>
<keyword evidence="12" id="KW-1185">Reference proteome</keyword>
<organism evidence="11 12">
    <name type="scientific">Nonomuraea aridisoli</name>
    <dbReference type="NCBI Taxonomy" id="2070368"/>
    <lineage>
        <taxon>Bacteria</taxon>
        <taxon>Bacillati</taxon>
        <taxon>Actinomycetota</taxon>
        <taxon>Actinomycetes</taxon>
        <taxon>Streptosporangiales</taxon>
        <taxon>Streptosporangiaceae</taxon>
        <taxon>Nonomuraea</taxon>
    </lineage>
</organism>